<dbReference type="PROSITE" id="PS50262">
    <property type="entry name" value="G_PROTEIN_RECEP_F1_2"/>
    <property type="match status" value="1"/>
</dbReference>
<protein>
    <recommendedName>
        <fullName evidence="6">G-protein coupled receptors family 1 profile domain-containing protein</fullName>
    </recommendedName>
</protein>
<dbReference type="PANTHER" id="PTHR46709">
    <property type="entry name" value="PROTEIN CBG23488-RELATED"/>
    <property type="match status" value="1"/>
</dbReference>
<reference evidence="7 8" key="1">
    <citation type="submission" date="2018-11" db="EMBL/GenBank/DDBJ databases">
        <authorList>
            <consortium name="Pathogen Informatics"/>
        </authorList>
    </citation>
    <scope>NUCLEOTIDE SEQUENCE [LARGE SCALE GENOMIC DNA]</scope>
</reference>
<evidence type="ECO:0000256" key="4">
    <source>
        <dbReference type="ARBA" id="ARBA00023136"/>
    </source>
</evidence>
<evidence type="ECO:0000256" key="1">
    <source>
        <dbReference type="ARBA" id="ARBA00004370"/>
    </source>
</evidence>
<feature type="transmembrane region" description="Helical" evidence="5">
    <location>
        <begin position="167"/>
        <end position="189"/>
    </location>
</feature>
<proteinExistence type="predicted"/>
<evidence type="ECO:0000256" key="3">
    <source>
        <dbReference type="ARBA" id="ARBA00022989"/>
    </source>
</evidence>
<keyword evidence="4 5" id="KW-0472">Membrane</keyword>
<dbReference type="PANTHER" id="PTHR46709:SF14">
    <property type="entry name" value="G-PROTEIN COUPLED RECEPTORS FAMILY 1 PROFILE DOMAIN-CONTAINING PROTEIN"/>
    <property type="match status" value="1"/>
</dbReference>
<evidence type="ECO:0000313" key="7">
    <source>
        <dbReference type="EMBL" id="VDK18733.1"/>
    </source>
</evidence>
<feature type="transmembrane region" description="Helical" evidence="5">
    <location>
        <begin position="12"/>
        <end position="31"/>
    </location>
</feature>
<feature type="transmembrane region" description="Helical" evidence="5">
    <location>
        <begin position="123"/>
        <end position="147"/>
    </location>
</feature>
<gene>
    <name evidence="7" type="ORF">ASIM_LOCUS1409</name>
</gene>
<dbReference type="OrthoDB" id="5790572at2759"/>
<feature type="transmembrane region" description="Helical" evidence="5">
    <location>
        <begin position="63"/>
        <end position="87"/>
    </location>
</feature>
<keyword evidence="3 5" id="KW-1133">Transmembrane helix</keyword>
<dbReference type="SUPFAM" id="SSF81321">
    <property type="entry name" value="Family A G protein-coupled receptor-like"/>
    <property type="match status" value="1"/>
</dbReference>
<evidence type="ECO:0000256" key="5">
    <source>
        <dbReference type="SAM" id="Phobius"/>
    </source>
</evidence>
<dbReference type="Proteomes" id="UP000267096">
    <property type="component" value="Unassembled WGS sequence"/>
</dbReference>
<accession>A0A3P6PH02</accession>
<name>A0A3P6PH02_ANISI</name>
<dbReference type="GO" id="GO:0016020">
    <property type="term" value="C:membrane"/>
    <property type="evidence" value="ECO:0007669"/>
    <property type="project" value="UniProtKB-SubCell"/>
</dbReference>
<feature type="domain" description="G-protein coupled receptors family 1 profile" evidence="6">
    <location>
        <begin position="1"/>
        <end position="190"/>
    </location>
</feature>
<evidence type="ECO:0000313" key="8">
    <source>
        <dbReference type="Proteomes" id="UP000267096"/>
    </source>
</evidence>
<dbReference type="AlphaFoldDB" id="A0A3P6PH02"/>
<keyword evidence="2 5" id="KW-0812">Transmembrane</keyword>
<organism evidence="7 8">
    <name type="scientific">Anisakis simplex</name>
    <name type="common">Herring worm</name>
    <dbReference type="NCBI Taxonomy" id="6269"/>
    <lineage>
        <taxon>Eukaryota</taxon>
        <taxon>Metazoa</taxon>
        <taxon>Ecdysozoa</taxon>
        <taxon>Nematoda</taxon>
        <taxon>Chromadorea</taxon>
        <taxon>Rhabditida</taxon>
        <taxon>Spirurina</taxon>
        <taxon>Ascaridomorpha</taxon>
        <taxon>Ascaridoidea</taxon>
        <taxon>Anisakidae</taxon>
        <taxon>Anisakis</taxon>
        <taxon>Anisakis simplex complex</taxon>
    </lineage>
</organism>
<dbReference type="EMBL" id="UYRR01001480">
    <property type="protein sequence ID" value="VDK18733.1"/>
    <property type="molecule type" value="Genomic_DNA"/>
</dbReference>
<keyword evidence="8" id="KW-1185">Reference proteome</keyword>
<comment type="subcellular location">
    <subcellularLocation>
        <location evidence="1">Membrane</location>
    </subcellularLocation>
</comment>
<sequence>MVSVRIRCITVFYTLITCFVLRIPSLFALTVHRYDSCPDFVRSLAVEPQEWAMESEIYYFYDFYFIVFLQIFLPFGLLVGLNILIVIKLAKDTTVRKLSEAVSFNKRDDSIQKSNISSSIRNAVCTMLAIVFSYLICNSLHLGLTILERTQSSILITEEDETLASPFYTIFGDTVSILYMFTSSIRISIYAKFNPRMRRHIIAVFVELCTKCG</sequence>
<dbReference type="InterPro" id="IPR017452">
    <property type="entry name" value="GPCR_Rhodpsn_7TM"/>
</dbReference>
<dbReference type="Gene3D" id="1.20.1070.10">
    <property type="entry name" value="Rhodopsin 7-helix transmembrane proteins"/>
    <property type="match status" value="1"/>
</dbReference>
<evidence type="ECO:0000256" key="2">
    <source>
        <dbReference type="ARBA" id="ARBA00022692"/>
    </source>
</evidence>
<evidence type="ECO:0000259" key="6">
    <source>
        <dbReference type="PROSITE" id="PS50262"/>
    </source>
</evidence>